<evidence type="ECO:0000256" key="1">
    <source>
        <dbReference type="SAM" id="MobiDB-lite"/>
    </source>
</evidence>
<feature type="signal peptide" evidence="2">
    <location>
        <begin position="1"/>
        <end position="24"/>
    </location>
</feature>
<dbReference type="InterPro" id="IPR002557">
    <property type="entry name" value="Chitin-bd_dom"/>
</dbReference>
<accession>A0ABM1NN83</accession>
<feature type="region of interest" description="Disordered" evidence="1">
    <location>
        <begin position="92"/>
        <end position="195"/>
    </location>
</feature>
<feature type="domain" description="Chitin-binding type-2" evidence="3">
    <location>
        <begin position="26"/>
        <end position="83"/>
    </location>
</feature>
<reference evidence="5" key="3">
    <citation type="submission" date="2025-08" db="UniProtKB">
        <authorList>
            <consortium name="RefSeq"/>
        </authorList>
    </citation>
    <scope>IDENTIFICATION</scope>
    <source>
        <tissue evidence="5">Whole organism</tissue>
    </source>
</reference>
<evidence type="ECO:0000256" key="2">
    <source>
        <dbReference type="SAM" id="SignalP"/>
    </source>
</evidence>
<feature type="compositionally biased region" description="Low complexity" evidence="1">
    <location>
        <begin position="106"/>
        <end position="122"/>
    </location>
</feature>
<reference evidence="4" key="2">
    <citation type="journal article" date="2016" name="G3 (Bethesda)">
        <title>Genome Evolution in Three Species of Cactophilic Drosophila.</title>
        <authorList>
            <person name="Sanchez-Flores A."/>
            <person name="Penazola F."/>
            <person name="Carpinteyro-Ponce J."/>
            <person name="Nazario-Yepiz N."/>
            <person name="Abreu-Goodger C."/>
            <person name="Machado C.A."/>
            <person name="Markow T.A."/>
        </authorList>
    </citation>
    <scope>NUCLEOTIDE SEQUENCE [LARGE SCALE GENOMIC DNA]</scope>
</reference>
<name>A0ABM1NN83_DROAR</name>
<evidence type="ECO:0000259" key="3">
    <source>
        <dbReference type="PROSITE" id="PS50940"/>
    </source>
</evidence>
<evidence type="ECO:0000313" key="5">
    <source>
        <dbReference type="RefSeq" id="XP_017856419.1"/>
    </source>
</evidence>
<gene>
    <name evidence="5" type="primary">LOC108609198</name>
</gene>
<dbReference type="Gene3D" id="2.170.140.10">
    <property type="entry name" value="Chitin binding domain"/>
    <property type="match status" value="1"/>
</dbReference>
<keyword evidence="2" id="KW-0732">Signal</keyword>
<feature type="chain" id="PRO_5045864039" evidence="2">
    <location>
        <begin position="25"/>
        <end position="195"/>
    </location>
</feature>
<dbReference type="SMART" id="SM00494">
    <property type="entry name" value="ChtBD2"/>
    <property type="match status" value="1"/>
</dbReference>
<dbReference type="Proteomes" id="UP000694904">
    <property type="component" value="Chromosome 2"/>
</dbReference>
<dbReference type="InterPro" id="IPR036508">
    <property type="entry name" value="Chitin-bd_dom_sf"/>
</dbReference>
<sequence length="195" mass="20843">MRVYNLLLLTFVTALASLAASGEAHIPDCTDHINGLSFADPISCSSFYVCLRGRALRRECGHGLYFDPRTQICNLPRLVECHNGDRSGSIVTGDAHDDHLAAPGGKAPCETTPKPPCTKTAPTAPPPCTKTSTPSAESPSETTTPCETTRRTTTPAEKSTKTTTIKSNNTESNNSSGINCWSSNRKDNNTESNNT</sequence>
<organism evidence="4 5">
    <name type="scientific">Drosophila arizonae</name>
    <name type="common">Fruit fly</name>
    <dbReference type="NCBI Taxonomy" id="7263"/>
    <lineage>
        <taxon>Eukaryota</taxon>
        <taxon>Metazoa</taxon>
        <taxon>Ecdysozoa</taxon>
        <taxon>Arthropoda</taxon>
        <taxon>Hexapoda</taxon>
        <taxon>Insecta</taxon>
        <taxon>Pterygota</taxon>
        <taxon>Neoptera</taxon>
        <taxon>Endopterygota</taxon>
        <taxon>Diptera</taxon>
        <taxon>Brachycera</taxon>
        <taxon>Muscomorpha</taxon>
        <taxon>Ephydroidea</taxon>
        <taxon>Drosophilidae</taxon>
        <taxon>Drosophila</taxon>
    </lineage>
</organism>
<protein>
    <submittedName>
        <fullName evidence="5">Uncharacterized protein LOC108609198</fullName>
    </submittedName>
</protein>
<keyword evidence="4" id="KW-1185">Reference proteome</keyword>
<dbReference type="SUPFAM" id="SSF57625">
    <property type="entry name" value="Invertebrate chitin-binding proteins"/>
    <property type="match status" value="1"/>
</dbReference>
<dbReference type="Pfam" id="PF01607">
    <property type="entry name" value="CBM_14"/>
    <property type="match status" value="1"/>
</dbReference>
<dbReference type="PROSITE" id="PS50940">
    <property type="entry name" value="CHIT_BIND_II"/>
    <property type="match status" value="1"/>
</dbReference>
<dbReference type="GeneID" id="108609198"/>
<dbReference type="RefSeq" id="XP_017856419.1">
    <property type="nucleotide sequence ID" value="XM_018000930.1"/>
</dbReference>
<feature type="compositionally biased region" description="Low complexity" evidence="1">
    <location>
        <begin position="129"/>
        <end position="179"/>
    </location>
</feature>
<evidence type="ECO:0000313" key="4">
    <source>
        <dbReference type="Proteomes" id="UP000694904"/>
    </source>
</evidence>
<proteinExistence type="predicted"/>
<reference evidence="4" key="1">
    <citation type="journal article" date="1997" name="Nucleic Acids Res.">
        <title>tRNAscan-SE: a program for improved detection of transfer RNA genes in genomic sequence.</title>
        <authorList>
            <person name="Lowe T.M."/>
            <person name="Eddy S.R."/>
        </authorList>
    </citation>
    <scope>NUCLEOTIDE SEQUENCE [LARGE SCALE GENOMIC DNA]</scope>
</reference>